<keyword evidence="4" id="KW-1185">Reference proteome</keyword>
<keyword evidence="1" id="KW-0175">Coiled coil</keyword>
<dbReference type="SMART" id="SM01411">
    <property type="entry name" value="Ephrin_rec_like"/>
    <property type="match status" value="31"/>
</dbReference>
<proteinExistence type="predicted"/>
<feature type="coiled-coil region" evidence="1">
    <location>
        <begin position="3672"/>
        <end position="3699"/>
    </location>
</feature>
<evidence type="ECO:0000313" key="5">
    <source>
        <dbReference type="RefSeq" id="XP_026190235.1"/>
    </source>
</evidence>
<dbReference type="Gene3D" id="2.10.50.10">
    <property type="entry name" value="Tumor Necrosis Factor Receptor, subunit A, domain 2"/>
    <property type="match status" value="9"/>
</dbReference>
<sequence length="4087" mass="438623">MEGCRLCPAGYGCTFGNHKEACAAGYYCPAGTHDSRSIPCPPGTYNPNILATSRSSCLACPKGSYCASLAQTSPDNCPSGHYCDAKGLVLGIPCPAGTYNTKTGSTSLSDCLTCPAGMFCPEKGTSIPRTCPAGTFNDGSSLASSCQPCPPGSACAIGSISPTSCDPGGYSGTGAAECEACQAGYYCDEEQMTYEDMLEKECEPGFTCTLPGVAVKPSLDTHGCPAGHYCTGGSSPPLPCPVGTYGLNLGATAIDECLPAPAGSYVDTPGSTEPSGSCLPGYYCPEGSSSSKEMICPAGTVGRSPGSKSVEECEPCDPGVTCQIQHGTLVQLPCSAGHYCPAGSSVAQRCPEGTYRGFTGGTSVEDCFKCPAGYFCSGTGLSAPSGTCLAGYICSSSSTSPRPTDGISGSACSFGGYCPSGALSKQPCPAGTYNPDKIGLGPADCAVCPPGYYCEGSTSTAPTGLCEAGFICPKGASNPRQKLAPKGHYSEEGAGAATPCPRGTFNPNEGQAQCTLCVAGFYCPDTGAETMLQCPAGYYCEEGSEEPTPCPEGTLSSRTMQPSAESCMPCPPTYYCMGEGNQLGMERPHLCAPGTYGASESLVVSYQCSKCTEGSYCSRTGLSSPEGTYNWMSGAKECKPCPAGFLCGLRVADYTKTRCPAGNYCPAGLDTGAPLQCPAGTFGPTQGLMHVRQCQPCPPGKICTSKGIESPQEACPAGSYCPVGDQSSQTEIAALPCPAGSYCPSGVASPITCPPGKLCTKEGLTEPDMECPAGLLCEAGTSSLDSATLCPVGFVCVEGAADALPCPRGKYSTQSGSGSLMQCRKCPAGQYCDSAVPGQITGLCAAGFYCEEGASSPWSKICPSGKVCPEGSGTPATCPVGTATFADGSSLCSACPAGLTCLGGKLLECEAGAYCDGEAGQAPCPTGTYMPFKGATSVDSCLPCPAGKACPTSGTAIPTNCEEGYYCISQSTSAVPETLVPLSEALAAAAGLSGASTTGGAACPAGGFCPLGTRFAVPCPPGMYCGRSHLTEPQGTCAAGHFCVNSSESDSPQGPTDACPSRSVGGFCPAGHYCPVGSSEPIACPSGSVRQHRLGKDSSSCDPCPAGSFCPSPGLQKAAGECAQGFVCPEGSKDVAEELCPSGSACGGATGEPQACQPGTFQADAGSTSCTNCPAAFYCADAAQPPIACPEGNYCPEGSQSPQPCPPGTYRSVKGGAAEDDCFSCPPGKYCSSWGTKSNLLDCPAGYYCRLGAGTLGNAVQYQSMFTANGQITDHNLSVAVEDPCNGVLPCVYALVCPANTYCPKGSWTPTHCPSGTGHTRRGAASAVECLKCGAGVYCKSSGTQEPCDEGFVCYGAAVTGRPLEGSTGEICPKGRYCPRGTTNSRVCPIGTYGPTKGLSYACDPCPPGRVCQQEGLTEAPNIWCTKGSYCPEGAINPRQCPVGTYNDQLGQPDEWGCLECPPGQYCSSPGLAEPSGPCDQGTWCISGSQINDAVTAYLPLSAVLCPAGYTCESGAIVPTACPKGTYKDTEGEAECSTCPAGVYCAHEAVITAAGDGPCYAGFYCTGGSTTPAPTKEKNGDVCPPHKYCPAGSSTPLDCPAGTFNSNSGMKACPDCTAGYKCAVGVIEECPMGGFCPSGQAEVSVCGAGTIGKAKGFSVQDECADGPCPSGLYCPTGTKTPERCPEGLATASEGAKSQDDCVDCQLGYLCGPLTLNPIICPEGAFCPPGQDLPTACPIGTYQGLRGVMQADMCNPCAAGHTCPTEGMEIYANSVCPWGHYCLQGSAEPEPCLPGTFNDQIGSKSADECTPCPAGFFCPGHKRSFHVSLEAVELSLFRQADMVIQRGQNESYRLACIPKTYCPAGSVEPTPCPETFYCPGESGEPLPCPPNHYCPEETDTPMPCPTGFFCPGGATKPFTCPAGSRAKSTCDGTLTVNACCELCPAGTYSDSNASSVCSPCSAGYVCTGGATSPMPLTAGGHICPAGYYCPAATVVPLPCSPGTYREAPGATDAAECLACPEGTYQRFLAMTSCDTCGSHAVEEKKSGSLTCVCLGKNRVYQHGDKKCSCQQGFVSYDHHLEVAELQDGTLPCQPATFTRCTSTEFRDHLGRCVASVDCTEACGPEGGTFLSSIGICECANALAEAAQCSSKCKSVLPTVTLGTNAINLVDHQTGETTLLEHPDIDLTYAIKYCSMLRELLVDLEVPCRIYFQRADQAGLHALYAPPSSLWAPTKWRAGGTDQRLLAWSRRSSRHTKASAKSLPRGQEASQVGEIEELQQQNVLRRLGSSWRQSFNFELQSMAVNNSVTCILVGSSIVWELKDGVYPVYVEDSLLNSSKTFDSTDFRQLIEAAEDNRLADRGFFVHTFESEGTFVFASSKHKAKISVVRVLAPGMHCPGDTENPTPIRLRPLGLLAISLMTDKLILDPNWSLLVMLLLALLLVVLILLSSVARFVWHRWAATRAPTASSNIYCQDHSRTAVQSYKDSAKSAIDFYVKFLKPTGPIRIAHYRLRDDLLDTTEQEQYDPEADVKPALDRLHVDIDIQDLRVVQATLEKLYDMRETISLLLKEEMKREEDTCSEAIQLVGEMLNNLKQRIECAHLEGGLPISNRHVTSLLHYILSTLQGPEKRQAAEAQLMLVEQELTHHQGEKSAALKTAHMGRKEADILRACVTKAGPSVFDSLDTAAMTAKGSGESVVELQEASSHFAAKATADTEGQRHFLLASIYDSLLKREAKQVSRRFKSLLYLHRHVDLAERRRQEKQIAFAALCSVCREEMVDIQDLGNLMVLQWQQTFLINKFKENTRLLNEISSSLNRLLQETLAELLTAHDGEIPSVVNNLCGSIAALLRQKCSKVTGNWTKSAYSKTAAKELQGLMEQQETQIKAKSEGHMELLRNSLQASHDAAVRHVHLLAEHERSALSKLSKALKKELHAQYAAAAAKTAAAAEAQAEAFAIARKCKASKEFDVCQLVVAGLTYLKGNEERKNSSDLEPESIEGAKKRSLELLAAALLSREEVQGRRKDIRHEHLEQRHQAVLNFIGETSRLLSERAKAATEAAIRLAETTAAAEAELGAPLLRQMGFSCAFEDLSRVCALPERTKIRLQELRQQLQDSFQQTIEMHSKKFQLAHAAAVVAFKRINKQYLDNLKRAFYGYREAVETLEQEASAKLLHLQKEEMKQRMAIKALTAENMSKAFLFGANAEARKAVCQKQTHLLEGYRRHQYDFSELKSRLDDVAVFEEDRAARARDEEESRLFEEITVLKMLGTKENELLELIHSQPSVAEEKALESSAIELHETQVHSATSRTMMLWLEYSQTKATAVVTISARGTSFVESDIAEYCSSWDRALNVSAANKMQDIQKYKAAQKNRLQSQSKSEAAQNMARCKQQLHVANEIIELQQRWGPVASESNQFVHDLLYNLAIHQAEAEFSVDKAALMGNTEVELKSVEAELEKLDELCRRTEEAVSATNLIDEELPSAARPCAEDGSICVECLPDQLESLILTKSTGDAGVRNEESGDNQLVQAFERCSLPTAAAHQVQPGIKSNGPPGKPLEACISDGSGVERQLCLDALSDKGDRQVHAQLLEQYEQRARQAEEETTRERLIQDQRTRQLIQNRRQRLLDQKARLEAKLKQDLNLLELQREHKLEKLQRELHQELVDFSIEFEVEPHELDKLARQLWADSHQRYQKQLRALEKRHLEAMRAAHEAFVQDRDSHHSGTVYAEPQLHHVDWKEVSRKLQNEQLEEKHQLQNLWQTNLEGRLRLLAAKGSESAKGYLEEAKEARRRLEEASQRRFDELRQEQAYAQSAIQELEKIQKRQLDQRLKQVEAQWTQRLHDLKNEEWAKLRQVQDLVEAGFKERKMMLTAAGNLMDNAQDGDAGENLGSHKHTRHEQMMNDLAADMRQLQHALHADKLRQKATHHGKLLKRVEQRRRRILSEAVKDQKALAKDAMEQQEHLLSQQLHRQQFLFSRAKTHQVALKFSQQWLAKARQHLRPSTNVDSGSGKLHELSEKEFFRRYARMRSTLAQSMKQVETLIRGLMPEGSTLEISKFDEGQPGNPENQAACLSKCLQEISHSSVRLNAIQRRYIDSRT</sequence>
<dbReference type="RefSeq" id="XP_026190235.1">
    <property type="nucleotide sequence ID" value="XM_026334450.1"/>
</dbReference>
<feature type="coiled-coil region" evidence="1">
    <location>
        <begin position="3433"/>
        <end position="3460"/>
    </location>
</feature>
<dbReference type="SUPFAM" id="SSF57184">
    <property type="entry name" value="Growth factor receptor domain"/>
    <property type="match status" value="8"/>
</dbReference>
<dbReference type="PANTHER" id="PTHR47236:SF4">
    <property type="entry name" value="GENE 9195-RELATED"/>
    <property type="match status" value="1"/>
</dbReference>
<evidence type="ECO:0000259" key="3">
    <source>
        <dbReference type="Pfam" id="PF07699"/>
    </source>
</evidence>
<evidence type="ECO:0000256" key="2">
    <source>
        <dbReference type="SAM" id="MobiDB-lite"/>
    </source>
</evidence>
<dbReference type="InterPro" id="IPR011641">
    <property type="entry name" value="Tyr-kin_ephrin_A/B_rcpt-like"/>
</dbReference>
<accession>A0A6P6RT11</accession>
<feature type="domain" description="Tyrosine-protein kinase ephrin type A/B receptor-like" evidence="3">
    <location>
        <begin position="487"/>
        <end position="534"/>
    </location>
</feature>
<protein>
    <submittedName>
        <fullName evidence="5">Uncharacterized protein LOC113146601</fullName>
    </submittedName>
</protein>
<name>A0A6P6RT11_9EIME</name>
<reference evidence="5" key="1">
    <citation type="submission" date="2025-08" db="UniProtKB">
        <authorList>
            <consortium name="RefSeq"/>
        </authorList>
    </citation>
    <scope>IDENTIFICATION</scope>
</reference>
<dbReference type="OrthoDB" id="347037at2759"/>
<dbReference type="GeneID" id="113146601"/>
<feature type="coiled-coil region" evidence="1">
    <location>
        <begin position="3765"/>
        <end position="3825"/>
    </location>
</feature>
<organism evidence="4 5">
    <name type="scientific">Cyclospora cayetanensis</name>
    <dbReference type="NCBI Taxonomy" id="88456"/>
    <lineage>
        <taxon>Eukaryota</taxon>
        <taxon>Sar</taxon>
        <taxon>Alveolata</taxon>
        <taxon>Apicomplexa</taxon>
        <taxon>Conoidasida</taxon>
        <taxon>Coccidia</taxon>
        <taxon>Eucoccidiorida</taxon>
        <taxon>Eimeriorina</taxon>
        <taxon>Eimeriidae</taxon>
        <taxon>Cyclospora</taxon>
    </lineage>
</organism>
<feature type="region of interest" description="Disordered" evidence="2">
    <location>
        <begin position="2248"/>
        <end position="2267"/>
    </location>
</feature>
<feature type="coiled-coil region" evidence="1">
    <location>
        <begin position="3573"/>
        <end position="3637"/>
    </location>
</feature>
<dbReference type="Pfam" id="PF07699">
    <property type="entry name" value="Ephrin_rec_like"/>
    <property type="match status" value="1"/>
</dbReference>
<gene>
    <name evidence="5" type="primary">LOC113146601</name>
</gene>
<evidence type="ECO:0000313" key="4">
    <source>
        <dbReference type="Proteomes" id="UP000515125"/>
    </source>
</evidence>
<dbReference type="InterPro" id="IPR009030">
    <property type="entry name" value="Growth_fac_rcpt_cys_sf"/>
</dbReference>
<dbReference type="Proteomes" id="UP000515125">
    <property type="component" value="Unplaced"/>
</dbReference>
<evidence type="ECO:0000256" key="1">
    <source>
        <dbReference type="SAM" id="Coils"/>
    </source>
</evidence>
<dbReference type="PANTHER" id="PTHR47236">
    <property type="entry name" value="GENE, 32742-RELATED-RELATED"/>
    <property type="match status" value="1"/>
</dbReference>